<organism evidence="8 9">
    <name type="scientific">Paracoccus aminophilus JCM 7686</name>
    <dbReference type="NCBI Taxonomy" id="1367847"/>
    <lineage>
        <taxon>Bacteria</taxon>
        <taxon>Pseudomonadati</taxon>
        <taxon>Pseudomonadota</taxon>
        <taxon>Alphaproteobacteria</taxon>
        <taxon>Rhodobacterales</taxon>
        <taxon>Paracoccaceae</taxon>
        <taxon>Paracoccus</taxon>
    </lineage>
</organism>
<dbReference type="InterPro" id="IPR036661">
    <property type="entry name" value="Luciferase-like_sf"/>
</dbReference>
<gene>
    <name evidence="8" type="ORF">JCM7686_1356</name>
</gene>
<dbReference type="SUPFAM" id="SSF51679">
    <property type="entry name" value="Bacterial luciferase-like"/>
    <property type="match status" value="1"/>
</dbReference>
<dbReference type="InterPro" id="IPR016215">
    <property type="entry name" value="NTA_MOA"/>
</dbReference>
<dbReference type="GO" id="GO:0016705">
    <property type="term" value="F:oxidoreductase activity, acting on paired donors, with incorporation or reduction of molecular oxygen"/>
    <property type="evidence" value="ECO:0007669"/>
    <property type="project" value="InterPro"/>
</dbReference>
<keyword evidence="1 6" id="KW-0285">Flavoprotein</keyword>
<evidence type="ECO:0000313" key="9">
    <source>
        <dbReference type="Proteomes" id="UP000015480"/>
    </source>
</evidence>
<dbReference type="AlphaFoldDB" id="S5XTF7"/>
<dbReference type="CDD" id="cd01095">
    <property type="entry name" value="Nitrilotriacetate_monoxgenase"/>
    <property type="match status" value="1"/>
</dbReference>
<dbReference type="OrthoDB" id="9779442at2"/>
<feature type="binding site" evidence="6">
    <location>
        <position position="62"/>
    </location>
    <ligand>
        <name>FMN</name>
        <dbReference type="ChEBI" id="CHEBI:58210"/>
    </ligand>
</feature>
<dbReference type="RefSeq" id="WP_020950095.1">
    <property type="nucleotide sequence ID" value="NC_022041.1"/>
</dbReference>
<dbReference type="Gene3D" id="3.20.20.30">
    <property type="entry name" value="Luciferase-like domain"/>
    <property type="match status" value="1"/>
</dbReference>
<feature type="binding site" evidence="6">
    <location>
        <position position="158"/>
    </location>
    <ligand>
        <name>FMN</name>
        <dbReference type="ChEBI" id="CHEBI:58210"/>
    </ligand>
</feature>
<dbReference type="InterPro" id="IPR051260">
    <property type="entry name" value="Diverse_substr_monoxygenases"/>
</dbReference>
<evidence type="ECO:0000256" key="1">
    <source>
        <dbReference type="ARBA" id="ARBA00022630"/>
    </source>
</evidence>
<evidence type="ECO:0000256" key="2">
    <source>
        <dbReference type="ARBA" id="ARBA00022643"/>
    </source>
</evidence>
<dbReference type="PANTHER" id="PTHR30011:SF16">
    <property type="entry name" value="C2H2 FINGER DOMAIN TRANSCRIPTION FACTOR (EUROFUNG)-RELATED"/>
    <property type="match status" value="1"/>
</dbReference>
<proteinExistence type="inferred from homology"/>
<evidence type="ECO:0000256" key="6">
    <source>
        <dbReference type="PIRSR" id="PIRSR000337-1"/>
    </source>
</evidence>
<keyword evidence="9" id="KW-1185">Reference proteome</keyword>
<dbReference type="PANTHER" id="PTHR30011">
    <property type="entry name" value="ALKANESULFONATE MONOOXYGENASE-RELATED"/>
    <property type="match status" value="1"/>
</dbReference>
<name>S5XTF7_PARAH</name>
<dbReference type="GO" id="GO:0004497">
    <property type="term" value="F:monooxygenase activity"/>
    <property type="evidence" value="ECO:0007669"/>
    <property type="project" value="UniProtKB-KW"/>
</dbReference>
<keyword evidence="4 8" id="KW-0503">Monooxygenase</keyword>
<dbReference type="STRING" id="1367847.JCM7686_1356"/>
<dbReference type="KEGG" id="pami:JCM7686_1356"/>
<dbReference type="EC" id="1.14.13.-" evidence="8"/>
<evidence type="ECO:0000313" key="8">
    <source>
        <dbReference type="EMBL" id="AGT08457.1"/>
    </source>
</evidence>
<comment type="similarity">
    <text evidence="5">Belongs to the NtaA/SnaA/DszA monooxygenase family.</text>
</comment>
<dbReference type="PIRSF" id="PIRSF000337">
    <property type="entry name" value="NTA_MOA"/>
    <property type="match status" value="1"/>
</dbReference>
<dbReference type="EMBL" id="CP006650">
    <property type="protein sequence ID" value="AGT08457.1"/>
    <property type="molecule type" value="Genomic_DNA"/>
</dbReference>
<dbReference type="Pfam" id="PF00296">
    <property type="entry name" value="Bac_luciferase"/>
    <property type="match status" value="1"/>
</dbReference>
<evidence type="ECO:0000256" key="5">
    <source>
        <dbReference type="ARBA" id="ARBA00033748"/>
    </source>
</evidence>
<feature type="binding site" evidence="6">
    <location>
        <position position="104"/>
    </location>
    <ligand>
        <name>FMN</name>
        <dbReference type="ChEBI" id="CHEBI:58210"/>
    </ligand>
</feature>
<dbReference type="eggNOG" id="COG2141">
    <property type="taxonomic scope" value="Bacteria"/>
</dbReference>
<reference evidence="8 9" key="1">
    <citation type="journal article" date="2014" name="BMC Genomics">
        <title>Architecture and functions of a multipartite genome of the methylotrophic bacterium Paracoccus aminophilus JCM 7686, containing primary and secondary chromids.</title>
        <authorList>
            <person name="Dziewit L."/>
            <person name="Czarnecki J."/>
            <person name="Wibberg D."/>
            <person name="Radlinska M."/>
            <person name="Mrozek P."/>
            <person name="Szymczak M."/>
            <person name="Schluter A."/>
            <person name="Puhler A."/>
            <person name="Bartosik D."/>
        </authorList>
    </citation>
    <scope>NUCLEOTIDE SEQUENCE [LARGE SCALE GENOMIC DNA]</scope>
    <source>
        <strain evidence="8">JCM 7686</strain>
    </source>
</reference>
<dbReference type="NCBIfam" id="TIGR03860">
    <property type="entry name" value="FMN_nitrolo"/>
    <property type="match status" value="1"/>
</dbReference>
<protein>
    <submittedName>
        <fullName evidence="8">Xenobiotic (Desulfurization)monooxygenase subunit A</fullName>
        <ecNumber evidence="8">1.14.13.-</ecNumber>
    </submittedName>
</protein>
<dbReference type="HOGENOM" id="CLU_022256_1_2_5"/>
<keyword evidence="3 8" id="KW-0560">Oxidoreductase</keyword>
<dbReference type="PATRIC" id="fig|1367847.3.peg.1327"/>
<keyword evidence="2 6" id="KW-0288">FMN</keyword>
<dbReference type="InterPro" id="IPR011251">
    <property type="entry name" value="Luciferase-like_dom"/>
</dbReference>
<feature type="binding site" evidence="6">
    <location>
        <position position="154"/>
    </location>
    <ligand>
        <name>FMN</name>
        <dbReference type="ChEBI" id="CHEBI:58210"/>
    </ligand>
</feature>
<feature type="domain" description="Luciferase-like" evidence="7">
    <location>
        <begin position="33"/>
        <end position="340"/>
    </location>
</feature>
<evidence type="ECO:0000256" key="3">
    <source>
        <dbReference type="ARBA" id="ARBA00023002"/>
    </source>
</evidence>
<sequence>MTQFRSSRSEMSLGLFLLGAGHHIAAWRLPEAPPNAAVSFPHYQAIAAEAEAAKFDAIFFADSASVRDFGISPIDRDERSIRLEPLTLLSALAVSTDRIGLIATASTTYNEPYNLARRFASLDLLSGGRAGWNLVTSANAQDGPNFSLEAHPEHGVRYDRAHEFEEVVRGLWHSWEGEDAFPLDKTGGQIFRPEALHPLNHKGAHFAVRGPLSVPPSAQGHPVIIQAGASEAGRDTAARTAEVVFAAHQSFDEAFAFYQDVKRRLAAYGRAPEDLKILPGVSPFIGRTRAEAQASFDELQDLVTPEVGLKLLQPFAGGLDLRDYDLDGPLPDLPVTTNAIGRQKLLVDLARRENLTIRQLYLHIAGARGHWQLIGTASEIAGELEHYFKNGAADGFNIMPPALQRSLGPITELLLPELRRRGLFRKDYTGTTLREHLGLRRPDLPAFPQFAA</sequence>
<dbReference type="Proteomes" id="UP000015480">
    <property type="component" value="Chromosome"/>
</dbReference>
<evidence type="ECO:0000256" key="4">
    <source>
        <dbReference type="ARBA" id="ARBA00023033"/>
    </source>
</evidence>
<accession>S5XTF7</accession>
<evidence type="ECO:0000259" key="7">
    <source>
        <dbReference type="Pfam" id="PF00296"/>
    </source>
</evidence>
<feature type="binding site" evidence="6">
    <location>
        <position position="230"/>
    </location>
    <ligand>
        <name>FMN</name>
        <dbReference type="ChEBI" id="CHEBI:58210"/>
    </ligand>
</feature>